<dbReference type="RefSeq" id="XP_013021690.1">
    <property type="nucleotide sequence ID" value="XM_013166236.1"/>
</dbReference>
<evidence type="ECO:0000259" key="2">
    <source>
        <dbReference type="PROSITE" id="PS50086"/>
    </source>
</evidence>
<gene>
    <name evidence="3" type="ORF">SPOG_03974</name>
</gene>
<protein>
    <submittedName>
        <fullName evidence="3">GTPase activating protein</fullName>
    </submittedName>
</protein>
<dbReference type="InterPro" id="IPR000195">
    <property type="entry name" value="Rab-GAP-TBC_dom"/>
</dbReference>
<evidence type="ECO:0000256" key="1">
    <source>
        <dbReference type="SAM" id="MobiDB-lite"/>
    </source>
</evidence>
<dbReference type="HOGENOM" id="CLU_365307_0_0_1"/>
<organism evidence="3 4">
    <name type="scientific">Schizosaccharomyces cryophilus (strain OY26 / ATCC MYA-4695 / CBS 11777 / NBRC 106824 / NRRL Y48691)</name>
    <name type="common">Fission yeast</name>
    <dbReference type="NCBI Taxonomy" id="653667"/>
    <lineage>
        <taxon>Eukaryota</taxon>
        <taxon>Fungi</taxon>
        <taxon>Dikarya</taxon>
        <taxon>Ascomycota</taxon>
        <taxon>Taphrinomycotina</taxon>
        <taxon>Schizosaccharomycetes</taxon>
        <taxon>Schizosaccharomycetales</taxon>
        <taxon>Schizosaccharomycetaceae</taxon>
        <taxon>Schizosaccharomyces</taxon>
    </lineage>
</organism>
<dbReference type="AlphaFoldDB" id="S9W684"/>
<evidence type="ECO:0000313" key="4">
    <source>
        <dbReference type="Proteomes" id="UP000015464"/>
    </source>
</evidence>
<dbReference type="OMA" id="FHYESRE"/>
<reference evidence="3 4" key="1">
    <citation type="journal article" date="2011" name="Science">
        <title>Comparative functional genomics of the fission yeasts.</title>
        <authorList>
            <person name="Rhind N."/>
            <person name="Chen Z."/>
            <person name="Yassour M."/>
            <person name="Thompson D.A."/>
            <person name="Haas B.J."/>
            <person name="Habib N."/>
            <person name="Wapinski I."/>
            <person name="Roy S."/>
            <person name="Lin M.F."/>
            <person name="Heiman D.I."/>
            <person name="Young S.K."/>
            <person name="Furuya K."/>
            <person name="Guo Y."/>
            <person name="Pidoux A."/>
            <person name="Chen H.M."/>
            <person name="Robbertse B."/>
            <person name="Goldberg J.M."/>
            <person name="Aoki K."/>
            <person name="Bayne E.H."/>
            <person name="Berlin A.M."/>
            <person name="Desjardins C.A."/>
            <person name="Dobbs E."/>
            <person name="Dukaj L."/>
            <person name="Fan L."/>
            <person name="FitzGerald M.G."/>
            <person name="French C."/>
            <person name="Gujja S."/>
            <person name="Hansen K."/>
            <person name="Keifenheim D."/>
            <person name="Levin J.Z."/>
            <person name="Mosher R.A."/>
            <person name="Mueller C.A."/>
            <person name="Pfiffner J."/>
            <person name="Priest M."/>
            <person name="Russ C."/>
            <person name="Smialowska A."/>
            <person name="Swoboda P."/>
            <person name="Sykes S.M."/>
            <person name="Vaughn M."/>
            <person name="Vengrova S."/>
            <person name="Yoder R."/>
            <person name="Zeng Q."/>
            <person name="Allshire R."/>
            <person name="Baulcombe D."/>
            <person name="Birren B.W."/>
            <person name="Brown W."/>
            <person name="Ekwall K."/>
            <person name="Kellis M."/>
            <person name="Leatherwood J."/>
            <person name="Levin H."/>
            <person name="Margalit H."/>
            <person name="Martienssen R."/>
            <person name="Nieduszynski C.A."/>
            <person name="Spatafora J.W."/>
            <person name="Friedman N."/>
            <person name="Dalgaard J.Z."/>
            <person name="Baumann P."/>
            <person name="Niki H."/>
            <person name="Regev A."/>
            <person name="Nusbaum C."/>
        </authorList>
    </citation>
    <scope>NUCLEOTIDE SEQUENCE [LARGE SCALE GENOMIC DNA]</scope>
    <source>
        <strain evidence="4">OY26 / ATCC MYA-4695 / CBS 11777 / NBRC 106824 / NRRL Y48691</strain>
    </source>
</reference>
<dbReference type="eggNOG" id="KOG2058">
    <property type="taxonomic scope" value="Eukaryota"/>
</dbReference>
<feature type="compositionally biased region" description="Low complexity" evidence="1">
    <location>
        <begin position="227"/>
        <end position="241"/>
    </location>
</feature>
<feature type="domain" description="Rab-GAP TBC" evidence="2">
    <location>
        <begin position="489"/>
        <end position="678"/>
    </location>
</feature>
<dbReference type="PANTHER" id="PTHR47219:SF20">
    <property type="entry name" value="TBC1 DOMAIN FAMILY MEMBER 2B"/>
    <property type="match status" value="1"/>
</dbReference>
<proteinExistence type="predicted"/>
<dbReference type="FunFam" id="1.10.8.270:FF:000026">
    <property type="entry name" value="TBC (Tre-2/Bub2/Cdc16) domain family"/>
    <property type="match status" value="1"/>
</dbReference>
<dbReference type="GO" id="GO:0031267">
    <property type="term" value="F:small GTPase binding"/>
    <property type="evidence" value="ECO:0007669"/>
    <property type="project" value="TreeGrafter"/>
</dbReference>
<dbReference type="Pfam" id="PF00566">
    <property type="entry name" value="RabGAP-TBC"/>
    <property type="match status" value="1"/>
</dbReference>
<dbReference type="SMART" id="SM00164">
    <property type="entry name" value="TBC"/>
    <property type="match status" value="1"/>
</dbReference>
<dbReference type="InterPro" id="IPR035969">
    <property type="entry name" value="Rab-GAP_TBC_sf"/>
</dbReference>
<dbReference type="GO" id="GO:0005096">
    <property type="term" value="F:GTPase activator activity"/>
    <property type="evidence" value="ECO:0007669"/>
    <property type="project" value="TreeGrafter"/>
</dbReference>
<feature type="region of interest" description="Disordered" evidence="1">
    <location>
        <begin position="1"/>
        <end position="42"/>
    </location>
</feature>
<name>S9W684_SCHCR</name>
<dbReference type="Gene3D" id="1.10.8.270">
    <property type="entry name" value="putative rabgap domain of human tbc1 domain family member 14 like domains"/>
    <property type="match status" value="1"/>
</dbReference>
<feature type="compositionally biased region" description="Polar residues" evidence="1">
    <location>
        <begin position="243"/>
        <end position="255"/>
    </location>
</feature>
<dbReference type="STRING" id="653667.S9W684"/>
<dbReference type="PROSITE" id="PS50086">
    <property type="entry name" value="TBC_RABGAP"/>
    <property type="match status" value="1"/>
</dbReference>
<accession>S9W684</accession>
<dbReference type="PANTHER" id="PTHR47219">
    <property type="entry name" value="RAB GTPASE-ACTIVATING PROTEIN 1-LIKE"/>
    <property type="match status" value="1"/>
</dbReference>
<feature type="compositionally biased region" description="Low complexity" evidence="1">
    <location>
        <begin position="24"/>
        <end position="42"/>
    </location>
</feature>
<dbReference type="EMBL" id="KE546988">
    <property type="protein sequence ID" value="EPY54079.1"/>
    <property type="molecule type" value="Genomic_DNA"/>
</dbReference>
<evidence type="ECO:0000313" key="3">
    <source>
        <dbReference type="EMBL" id="EPY54079.1"/>
    </source>
</evidence>
<dbReference type="Gene3D" id="1.10.472.80">
    <property type="entry name" value="Ypt/Rab-GAP domain of gyp1p, domain 3"/>
    <property type="match status" value="1"/>
</dbReference>
<dbReference type="SUPFAM" id="SSF47923">
    <property type="entry name" value="Ypt/Rab-GAP domain of gyp1p"/>
    <property type="match status" value="2"/>
</dbReference>
<feature type="compositionally biased region" description="Pro residues" evidence="1">
    <location>
        <begin position="275"/>
        <end position="285"/>
    </location>
</feature>
<sequence length="751" mass="83363">MQLAHEPQDAPASGPSHSPTNDEATATATATPASTPMATEDKPSLSFPIFPLFPISHSSPSHPSLSSKSSSFSSAPLFDHQSPEFLHSIPGSLHLASDASIERLIQRFGAVSLIRQLAKDVAERDAFISNVKFHYESRESVFRDLLREHGLDPVIANTKLAKQRTDLFSVVPPSFSSSVSSTAVPASAPPIATSAPLFSSQFDETFPPLLVDKPFLQTKISSAINEPLLPSSPSSSSPALSDTHPTASSPSNPLQNFAGHFSSKHYHFDKSSSPSPSPTARPSPKPSNSDMASPIASPTFPALDLEPKNDKPLYSFSHSTVEVSDSFSESHSAMQPFSGVNFTFPDSVELDNIIPKQDLPPTLRNDWNPHTKLKSNQTLDQFGFVNNFPASSDRSSETLKPLRVFNSFTTSSSPNFGSGSSQLDKLPLSYDTLDTVQMKRWDDYVQKYSIKYGKFDESSNELLGKCSLGKTKRSSKKRFEKFRRLVKKGVPVPYRPKVWLECSGAHHLHVPGYYDELLAKSERSDPSNQVQIDQDIKRTLVRNIFFGGKGPGVPKLRRVLLAYSLHNPAVGYCQGMNVIVAFFLLIYASEEEVFYLIMSLIENYLPQDYFTADLLGSRADQIVLKEYVDILLPQVSSHLKELKVDLEAVTFHWFLSMFTDTVGTKLGFRILDLFFCDGYPCLFRVALSIIYTLKDKILACNTSFAVYSLLCDLRSYPFDLDAFLNCAAEKWKHQINEEDLQERHARAMSLL</sequence>
<dbReference type="GeneID" id="25038289"/>
<dbReference type="Proteomes" id="UP000015464">
    <property type="component" value="Unassembled WGS sequence"/>
</dbReference>
<keyword evidence="4" id="KW-1185">Reference proteome</keyword>
<feature type="region of interest" description="Disordered" evidence="1">
    <location>
        <begin position="226"/>
        <end position="304"/>
    </location>
</feature>
<dbReference type="OrthoDB" id="294251at2759"/>
<dbReference type="InterPro" id="IPR050302">
    <property type="entry name" value="Rab_GAP_TBC_domain"/>
</dbReference>